<organism evidence="3 4">
    <name type="scientific">Eumeta variegata</name>
    <name type="common">Bagworm moth</name>
    <name type="synonym">Eumeta japonica</name>
    <dbReference type="NCBI Taxonomy" id="151549"/>
    <lineage>
        <taxon>Eukaryota</taxon>
        <taxon>Metazoa</taxon>
        <taxon>Ecdysozoa</taxon>
        <taxon>Arthropoda</taxon>
        <taxon>Hexapoda</taxon>
        <taxon>Insecta</taxon>
        <taxon>Pterygota</taxon>
        <taxon>Neoptera</taxon>
        <taxon>Endopterygota</taxon>
        <taxon>Lepidoptera</taxon>
        <taxon>Glossata</taxon>
        <taxon>Ditrysia</taxon>
        <taxon>Tineoidea</taxon>
        <taxon>Psychidae</taxon>
        <taxon>Oiketicinae</taxon>
        <taxon>Eumeta</taxon>
    </lineage>
</organism>
<evidence type="ECO:0000256" key="2">
    <source>
        <dbReference type="SAM" id="SignalP"/>
    </source>
</evidence>
<gene>
    <name evidence="3" type="ORF">EVAR_39061_1</name>
</gene>
<evidence type="ECO:0000313" key="3">
    <source>
        <dbReference type="EMBL" id="GBP52538.1"/>
    </source>
</evidence>
<evidence type="ECO:0000313" key="4">
    <source>
        <dbReference type="Proteomes" id="UP000299102"/>
    </source>
</evidence>
<feature type="region of interest" description="Disordered" evidence="1">
    <location>
        <begin position="96"/>
        <end position="115"/>
    </location>
</feature>
<dbReference type="Proteomes" id="UP000299102">
    <property type="component" value="Unassembled WGS sequence"/>
</dbReference>
<evidence type="ECO:0000256" key="1">
    <source>
        <dbReference type="SAM" id="MobiDB-lite"/>
    </source>
</evidence>
<keyword evidence="4" id="KW-1185">Reference proteome</keyword>
<accession>A0A4C1WMA2</accession>
<name>A0A4C1WMA2_EUMVA</name>
<reference evidence="3 4" key="1">
    <citation type="journal article" date="2019" name="Commun. Biol.">
        <title>The bagworm genome reveals a unique fibroin gene that provides high tensile strength.</title>
        <authorList>
            <person name="Kono N."/>
            <person name="Nakamura H."/>
            <person name="Ohtoshi R."/>
            <person name="Tomita M."/>
            <person name="Numata K."/>
            <person name="Arakawa K."/>
        </authorList>
    </citation>
    <scope>NUCLEOTIDE SEQUENCE [LARGE SCALE GENOMIC DNA]</scope>
</reference>
<keyword evidence="2" id="KW-0732">Signal</keyword>
<feature type="chain" id="PRO_5020022688" description="Secreted protein" evidence="2">
    <location>
        <begin position="43"/>
        <end position="115"/>
    </location>
</feature>
<sequence length="115" mass="12825">MNRKRKPPDAVCAARRPRATECRCTASILLFVLMAVRSDCSACRECGANKWSFHADAGRDISWAASRQRTSPAAPANPLLVTMKFIHALPSNDYNNATKKKRLAPNSRRTLIRRA</sequence>
<dbReference type="AlphaFoldDB" id="A0A4C1WMA2"/>
<evidence type="ECO:0008006" key="5">
    <source>
        <dbReference type="Google" id="ProtNLM"/>
    </source>
</evidence>
<protein>
    <recommendedName>
        <fullName evidence="5">Secreted protein</fullName>
    </recommendedName>
</protein>
<feature type="signal peptide" evidence="2">
    <location>
        <begin position="1"/>
        <end position="42"/>
    </location>
</feature>
<proteinExistence type="predicted"/>
<dbReference type="EMBL" id="BGZK01000605">
    <property type="protein sequence ID" value="GBP52538.1"/>
    <property type="molecule type" value="Genomic_DNA"/>
</dbReference>
<comment type="caution">
    <text evidence="3">The sequence shown here is derived from an EMBL/GenBank/DDBJ whole genome shotgun (WGS) entry which is preliminary data.</text>
</comment>